<dbReference type="Proteomes" id="UP001145799">
    <property type="component" value="Unassembled WGS sequence"/>
</dbReference>
<dbReference type="SUPFAM" id="SSF54637">
    <property type="entry name" value="Thioesterase/thiol ester dehydrase-isomerase"/>
    <property type="match status" value="1"/>
</dbReference>
<accession>A0A9X3T8F4</accession>
<evidence type="ECO:0000313" key="2">
    <source>
        <dbReference type="EMBL" id="MDA1385123.1"/>
    </source>
</evidence>
<evidence type="ECO:0000313" key="3">
    <source>
        <dbReference type="EMBL" id="MDR7337263.1"/>
    </source>
</evidence>
<reference evidence="2" key="1">
    <citation type="submission" date="2022-12" db="EMBL/GenBank/DDBJ databases">
        <title>Gycomyces niveus sp.nov., a novel actinomycete isolated from soil in Shouguang.</title>
        <authorList>
            <person name="Yang X."/>
        </authorList>
    </citation>
    <scope>NUCLEOTIDE SEQUENCE</scope>
    <source>
        <strain evidence="2">DSM 44724</strain>
    </source>
</reference>
<gene>
    <name evidence="3" type="ORF">J2S69_000982</name>
    <name evidence="2" type="ORF">O2L01_09015</name>
</gene>
<dbReference type="Proteomes" id="UP001183604">
    <property type="component" value="Unassembled WGS sequence"/>
</dbReference>
<dbReference type="AlphaFoldDB" id="A0A9X3T8F4"/>
<dbReference type="RefSeq" id="WP_270121588.1">
    <property type="nucleotide sequence ID" value="NZ_BAAAOM010000002.1"/>
</dbReference>
<dbReference type="EMBL" id="JAPZVQ010000004">
    <property type="protein sequence ID" value="MDA1385123.1"/>
    <property type="molecule type" value="Genomic_DNA"/>
</dbReference>
<comment type="caution">
    <text evidence="2">The sequence shown here is derived from an EMBL/GenBank/DDBJ whole genome shotgun (WGS) entry which is preliminary data.</text>
</comment>
<reference evidence="3 5" key="2">
    <citation type="submission" date="2023-07" db="EMBL/GenBank/DDBJ databases">
        <title>Sequencing the genomes of 1000 actinobacteria strains.</title>
        <authorList>
            <person name="Klenk H.-P."/>
        </authorList>
    </citation>
    <scope>NUCLEOTIDE SEQUENCE [LARGE SCALE GENOMIC DNA]</scope>
    <source>
        <strain evidence="3 5">DSM 44724</strain>
    </source>
</reference>
<evidence type="ECO:0000313" key="4">
    <source>
        <dbReference type="Proteomes" id="UP001145799"/>
    </source>
</evidence>
<name>A0A9X3T8F4_9ACTN</name>
<protein>
    <submittedName>
        <fullName evidence="2">AfsA-related hotdog domain-containing protein</fullName>
    </submittedName>
</protein>
<dbReference type="InterPro" id="IPR005509">
    <property type="entry name" value="AfsA_hotdog_dom"/>
</dbReference>
<dbReference type="EMBL" id="JAVDYD010000001">
    <property type="protein sequence ID" value="MDR7337263.1"/>
    <property type="molecule type" value="Genomic_DNA"/>
</dbReference>
<feature type="domain" description="A-factor biosynthesis hotdog" evidence="1">
    <location>
        <begin position="87"/>
        <end position="216"/>
    </location>
</feature>
<organism evidence="2 4">
    <name type="scientific">Glycomyces lechevalierae</name>
    <dbReference type="NCBI Taxonomy" id="256034"/>
    <lineage>
        <taxon>Bacteria</taxon>
        <taxon>Bacillati</taxon>
        <taxon>Actinomycetota</taxon>
        <taxon>Actinomycetes</taxon>
        <taxon>Glycomycetales</taxon>
        <taxon>Glycomycetaceae</taxon>
        <taxon>Glycomyces</taxon>
    </lineage>
</organism>
<sequence length="254" mass="28390">MSEAHERSVMVVGDRFEEFLTHPGTISVSALLEYLRSGGGEGPPKITVGQGLTGEQLAELDKFAVTGRCVLATQERVPLPVERDVTHKVYEKNVLIGEIEDLGEGRYRTPLVLDERVEVLEDHLTGLHIPAVTLLEAARQTWTAVTERHLISPEPRSRFVISHVNSTFLNFVFPIPAHLEYRLRRREEGPVGEVIAFTVEVQQTGRIAARFEAEIRVIPVRFAEKQEAMAARQTLRDETTPRPRAALDAMGALI</sequence>
<evidence type="ECO:0000259" key="1">
    <source>
        <dbReference type="Pfam" id="PF03756"/>
    </source>
</evidence>
<evidence type="ECO:0000313" key="5">
    <source>
        <dbReference type="Proteomes" id="UP001183604"/>
    </source>
</evidence>
<dbReference type="InterPro" id="IPR029069">
    <property type="entry name" value="HotDog_dom_sf"/>
</dbReference>
<proteinExistence type="predicted"/>
<keyword evidence="5" id="KW-1185">Reference proteome</keyword>
<dbReference type="Pfam" id="PF03756">
    <property type="entry name" value="AfsA"/>
    <property type="match status" value="1"/>
</dbReference>